<dbReference type="PANTHER" id="PTHR33434:SF2">
    <property type="entry name" value="FATTY ACID-BINDING PROTEIN TM_1468"/>
    <property type="match status" value="1"/>
</dbReference>
<evidence type="ECO:0008006" key="4">
    <source>
        <dbReference type="Google" id="ProtNLM"/>
    </source>
</evidence>
<dbReference type="Pfam" id="PF02645">
    <property type="entry name" value="DegV"/>
    <property type="match status" value="1"/>
</dbReference>
<dbReference type="EMBL" id="LGFU01000026">
    <property type="protein sequence ID" value="KUK46472.1"/>
    <property type="molecule type" value="Genomic_DNA"/>
</dbReference>
<evidence type="ECO:0000313" key="2">
    <source>
        <dbReference type="EMBL" id="KUK46472.1"/>
    </source>
</evidence>
<evidence type="ECO:0000256" key="1">
    <source>
        <dbReference type="ARBA" id="ARBA00023121"/>
    </source>
</evidence>
<dbReference type="SUPFAM" id="SSF82549">
    <property type="entry name" value="DAK1/DegV-like"/>
    <property type="match status" value="2"/>
</dbReference>
<dbReference type="PANTHER" id="PTHR33434">
    <property type="entry name" value="DEGV DOMAIN-CONTAINING PROTEIN DR_1986-RELATED"/>
    <property type="match status" value="1"/>
</dbReference>
<proteinExistence type="predicted"/>
<dbReference type="GO" id="GO:0008289">
    <property type="term" value="F:lipid binding"/>
    <property type="evidence" value="ECO:0007669"/>
    <property type="project" value="UniProtKB-KW"/>
</dbReference>
<protein>
    <recommendedName>
        <fullName evidence="4">DegV family protein</fullName>
    </recommendedName>
</protein>
<dbReference type="Proteomes" id="UP000064249">
    <property type="component" value="Unassembled WGS sequence"/>
</dbReference>
<dbReference type="Gene3D" id="3.30.1180.10">
    <property type="match status" value="1"/>
</dbReference>
<dbReference type="AlphaFoldDB" id="A0A101FY69"/>
<accession>A0A101FY69</accession>
<comment type="caution">
    <text evidence="2">The sequence shown here is derived from an EMBL/GenBank/DDBJ whole genome shotgun (WGS) entry which is preliminary data.</text>
</comment>
<sequence length="145" mass="16418">MISIITDSDSSLPHDIARKYSIKQVPITIQFGEDVYETDVNINDQQVFERIDKEGKLDSYEKVRTKKKAIRRIIEIAQEKIGERRPIHFGIIQAESHEDAMYVQSELEKIYSPEEIAEIMEVGLSPVLGTHTGPGLISISFLAGM</sequence>
<dbReference type="InterPro" id="IPR043168">
    <property type="entry name" value="DegV_C"/>
</dbReference>
<evidence type="ECO:0000313" key="3">
    <source>
        <dbReference type="Proteomes" id="UP000064249"/>
    </source>
</evidence>
<keyword evidence="1" id="KW-0446">Lipid-binding</keyword>
<dbReference type="InterPro" id="IPR003797">
    <property type="entry name" value="DegV"/>
</dbReference>
<gene>
    <name evidence="2" type="ORF">XD73_0667</name>
</gene>
<dbReference type="PROSITE" id="PS51482">
    <property type="entry name" value="DEGV"/>
    <property type="match status" value="1"/>
</dbReference>
<name>A0A101FY69_9CHLR</name>
<dbReference type="InterPro" id="IPR050270">
    <property type="entry name" value="DegV_domain_contain"/>
</dbReference>
<organism evidence="2 3">
    <name type="scientific">Anaerolinea thermophila</name>
    <dbReference type="NCBI Taxonomy" id="167964"/>
    <lineage>
        <taxon>Bacteria</taxon>
        <taxon>Bacillati</taxon>
        <taxon>Chloroflexota</taxon>
        <taxon>Anaerolineae</taxon>
        <taxon>Anaerolineales</taxon>
        <taxon>Anaerolineaceae</taxon>
        <taxon>Anaerolinea</taxon>
    </lineage>
</organism>
<reference evidence="2 3" key="1">
    <citation type="journal article" date="2015" name="MBio">
        <title>Genome-Resolved Metagenomic Analysis Reveals Roles for Candidate Phyla and Other Microbial Community Members in Biogeochemical Transformations in Oil Reservoirs.</title>
        <authorList>
            <person name="Hu P."/>
            <person name="Tom L."/>
            <person name="Singh A."/>
            <person name="Thomas B.C."/>
            <person name="Baker B.J."/>
            <person name="Piceno Y.M."/>
            <person name="Andersen G.L."/>
            <person name="Banfield J.F."/>
        </authorList>
    </citation>
    <scope>NUCLEOTIDE SEQUENCE [LARGE SCALE GENOMIC DNA]</scope>
    <source>
        <strain evidence="2">46_16</strain>
    </source>
</reference>